<feature type="compositionally biased region" description="Acidic residues" evidence="1">
    <location>
        <begin position="29"/>
        <end position="42"/>
    </location>
</feature>
<evidence type="ECO:0000313" key="2">
    <source>
        <dbReference type="EMBL" id="RWS21870.1"/>
    </source>
</evidence>
<sequence>MPRSCGYEEYRRSVQLSVSARKVEYGEASSDDLSSDWDEAEEQKEPNKIKPSAWKKVRNVVHWSPFVQTYKKQKYPWIQLAGHQGNFRPGGQGTILKKLNCDEEKCFNELVGDSINRFVPVVKGKIVEPDTGE</sequence>
<dbReference type="EMBL" id="NCKV01010499">
    <property type="protein sequence ID" value="RWS21870.1"/>
    <property type="molecule type" value="Genomic_DNA"/>
</dbReference>
<accession>A0A443S2V8</accession>
<dbReference type="VEuPathDB" id="VectorBase:LDEU010170"/>
<dbReference type="OrthoDB" id="338650at2759"/>
<dbReference type="SUPFAM" id="SSF56104">
    <property type="entry name" value="SAICAR synthase-like"/>
    <property type="match status" value="1"/>
</dbReference>
<name>A0A443S2V8_9ACAR</name>
<dbReference type="STRING" id="299467.A0A443S2V8"/>
<feature type="region of interest" description="Disordered" evidence="1">
    <location>
        <begin position="26"/>
        <end position="47"/>
    </location>
</feature>
<comment type="caution">
    <text evidence="2">The sequence shown here is derived from an EMBL/GenBank/DDBJ whole genome shotgun (WGS) entry which is preliminary data.</text>
</comment>
<evidence type="ECO:0000313" key="3">
    <source>
        <dbReference type="Proteomes" id="UP000288716"/>
    </source>
</evidence>
<evidence type="ECO:0000256" key="1">
    <source>
        <dbReference type="SAM" id="MobiDB-lite"/>
    </source>
</evidence>
<reference evidence="2 3" key="1">
    <citation type="journal article" date="2018" name="Gigascience">
        <title>Genomes of trombidid mites reveal novel predicted allergens and laterally-transferred genes associated with secondary metabolism.</title>
        <authorList>
            <person name="Dong X."/>
            <person name="Chaisiri K."/>
            <person name="Xia D."/>
            <person name="Armstrong S.D."/>
            <person name="Fang Y."/>
            <person name="Donnelly M.J."/>
            <person name="Kadowaki T."/>
            <person name="McGarry J.W."/>
            <person name="Darby A.C."/>
            <person name="Makepeace B.L."/>
        </authorList>
    </citation>
    <scope>NUCLEOTIDE SEQUENCE [LARGE SCALE GENOMIC DNA]</scope>
    <source>
        <strain evidence="2">UoL-UT</strain>
    </source>
</reference>
<keyword evidence="3" id="KW-1185">Reference proteome</keyword>
<feature type="non-terminal residue" evidence="2">
    <location>
        <position position="133"/>
    </location>
</feature>
<dbReference type="Proteomes" id="UP000288716">
    <property type="component" value="Unassembled WGS sequence"/>
</dbReference>
<dbReference type="AlphaFoldDB" id="A0A443S2V8"/>
<organism evidence="2 3">
    <name type="scientific">Leptotrombidium deliense</name>
    <dbReference type="NCBI Taxonomy" id="299467"/>
    <lineage>
        <taxon>Eukaryota</taxon>
        <taxon>Metazoa</taxon>
        <taxon>Ecdysozoa</taxon>
        <taxon>Arthropoda</taxon>
        <taxon>Chelicerata</taxon>
        <taxon>Arachnida</taxon>
        <taxon>Acari</taxon>
        <taxon>Acariformes</taxon>
        <taxon>Trombidiformes</taxon>
        <taxon>Prostigmata</taxon>
        <taxon>Anystina</taxon>
        <taxon>Parasitengona</taxon>
        <taxon>Trombiculoidea</taxon>
        <taxon>Trombiculidae</taxon>
        <taxon>Leptotrombidium</taxon>
    </lineage>
</organism>
<protein>
    <submittedName>
        <fullName evidence="2">Uncharacterized protein</fullName>
    </submittedName>
</protein>
<proteinExistence type="predicted"/>
<gene>
    <name evidence="2" type="ORF">B4U80_14092</name>
</gene>